<proteinExistence type="predicted"/>
<dbReference type="Gene3D" id="3.10.180.10">
    <property type="entry name" value="2,3-Dihydroxybiphenyl 1,2-Dioxygenase, domain 1"/>
    <property type="match status" value="1"/>
</dbReference>
<sequence>MAGASVSIQLAVADLDATEAFYVGILELDVNRALTARGAPEHLELHSGAWEIIFVEEDAVVQAHPFLGERLEEYPKGVGMTIHVQVQGIEDIFDAVVEEGLDVVYPLEEKPYGVKQFWCFDPDGYLLVVEEPHRQRRNGSVRKSEGA</sequence>
<feature type="domain" description="VOC" evidence="1">
    <location>
        <begin position="4"/>
        <end position="132"/>
    </location>
</feature>
<evidence type="ECO:0000259" key="1">
    <source>
        <dbReference type="PROSITE" id="PS51819"/>
    </source>
</evidence>
<dbReference type="RefSeq" id="WP_039645437.1">
    <property type="nucleotide sequence ID" value="NZ_JXBL01000001.1"/>
</dbReference>
<dbReference type="SUPFAM" id="SSF54593">
    <property type="entry name" value="Glyoxalase/Bleomycin resistance protein/Dihydroxybiphenyl dioxygenase"/>
    <property type="match status" value="1"/>
</dbReference>
<evidence type="ECO:0000313" key="3">
    <source>
        <dbReference type="Proteomes" id="UP000031433"/>
    </source>
</evidence>
<name>A0A0C1TT84_9BACT</name>
<gene>
    <name evidence="2" type="ORF">SE37_08490</name>
</gene>
<dbReference type="InterPro" id="IPR004360">
    <property type="entry name" value="Glyas_Fos-R_dOase_dom"/>
</dbReference>
<dbReference type="PANTHER" id="PTHR34109:SF8">
    <property type="entry name" value="GLYOXALASE_BLEOMYCIN RESISTANCE PROTEIN_DIOXYGENASE SUPERFAMILY PROTEIN"/>
    <property type="match status" value="1"/>
</dbReference>
<dbReference type="PROSITE" id="PS51819">
    <property type="entry name" value="VOC"/>
    <property type="match status" value="1"/>
</dbReference>
<comment type="caution">
    <text evidence="2">The sequence shown here is derived from an EMBL/GenBank/DDBJ whole genome shotgun (WGS) entry which is preliminary data.</text>
</comment>
<reference evidence="2 3" key="1">
    <citation type="submission" date="2015-01" db="EMBL/GenBank/DDBJ databases">
        <title>Genome sequence of the anaerobic bacterium Geobacter soli GSS01, a dissimilatory Fe(III) reducer from soil.</title>
        <authorList>
            <person name="Yang G."/>
            <person name="Zhou S."/>
        </authorList>
    </citation>
    <scope>NUCLEOTIDE SEQUENCE [LARGE SCALE GENOMIC DNA]</scope>
    <source>
        <strain evidence="2 3">GSS01</strain>
    </source>
</reference>
<evidence type="ECO:0000313" key="2">
    <source>
        <dbReference type="EMBL" id="KIE42663.1"/>
    </source>
</evidence>
<dbReference type="InterPro" id="IPR037523">
    <property type="entry name" value="VOC_core"/>
</dbReference>
<protein>
    <submittedName>
        <fullName evidence="2">Glyoxalase</fullName>
    </submittedName>
</protein>
<dbReference type="InterPro" id="IPR029068">
    <property type="entry name" value="Glyas_Bleomycin-R_OHBP_Dase"/>
</dbReference>
<dbReference type="Proteomes" id="UP000031433">
    <property type="component" value="Unassembled WGS sequence"/>
</dbReference>
<accession>A0A0C1TT84</accession>
<dbReference type="Pfam" id="PF00903">
    <property type="entry name" value="Glyoxalase"/>
    <property type="match status" value="1"/>
</dbReference>
<organism evidence="2 3">
    <name type="scientific">Geobacter soli</name>
    <dbReference type="NCBI Taxonomy" id="1510391"/>
    <lineage>
        <taxon>Bacteria</taxon>
        <taxon>Pseudomonadati</taxon>
        <taxon>Thermodesulfobacteriota</taxon>
        <taxon>Desulfuromonadia</taxon>
        <taxon>Geobacterales</taxon>
        <taxon>Geobacteraceae</taxon>
        <taxon>Geobacter</taxon>
    </lineage>
</organism>
<dbReference type="EMBL" id="JXBL01000001">
    <property type="protein sequence ID" value="KIE42663.1"/>
    <property type="molecule type" value="Genomic_DNA"/>
</dbReference>
<keyword evidence="3" id="KW-1185">Reference proteome</keyword>
<dbReference type="PANTHER" id="PTHR34109">
    <property type="entry name" value="BNAUNNG04460D PROTEIN-RELATED"/>
    <property type="match status" value="1"/>
</dbReference>
<dbReference type="AlphaFoldDB" id="A0A0C1TT84"/>